<sequence>MKIEKVFEYDISTELEASIQTLLIDSFPDIYPKDRIYFKQLPHFRFLAWNQENQLIGHVGLEYRVMNLNGKPVRILGVIDFCVSQNSRSQGVGSKLLLEVDRFSEGRNIDFILLFTDKTNFYWRNGYKPVKNKCTWMKINYETQTSNGIGHEEVDQLMIKEVGKTAWSEGDLDFLGYFY</sequence>
<dbReference type="Pfam" id="PF13527">
    <property type="entry name" value="Acetyltransf_9"/>
    <property type="match status" value="1"/>
</dbReference>
<dbReference type="PROSITE" id="PS51186">
    <property type="entry name" value="GNAT"/>
    <property type="match status" value="1"/>
</dbReference>
<dbReference type="Gene3D" id="3.40.630.30">
    <property type="match status" value="1"/>
</dbReference>
<dbReference type="SUPFAM" id="SSF55729">
    <property type="entry name" value="Acyl-CoA N-acyltransferases (Nat)"/>
    <property type="match status" value="1"/>
</dbReference>
<evidence type="ECO:0000259" key="1">
    <source>
        <dbReference type="PROSITE" id="PS51186"/>
    </source>
</evidence>
<organism evidence="2 3">
    <name type="scientific">Paenibacillus cookii</name>
    <dbReference type="NCBI Taxonomy" id="157839"/>
    <lineage>
        <taxon>Bacteria</taxon>
        <taxon>Bacillati</taxon>
        <taxon>Bacillota</taxon>
        <taxon>Bacilli</taxon>
        <taxon>Bacillales</taxon>
        <taxon>Paenibacillaceae</taxon>
        <taxon>Paenibacillus</taxon>
    </lineage>
</organism>
<name>A0ABQ4LV66_9BACL</name>
<dbReference type="InterPro" id="IPR016181">
    <property type="entry name" value="Acyl_CoA_acyltransferase"/>
</dbReference>
<dbReference type="EMBL" id="BORW01000007">
    <property type="protein sequence ID" value="GIO67167.1"/>
    <property type="molecule type" value="Genomic_DNA"/>
</dbReference>
<accession>A0ABQ4LV66</accession>
<evidence type="ECO:0000313" key="3">
    <source>
        <dbReference type="Proteomes" id="UP000680638"/>
    </source>
</evidence>
<evidence type="ECO:0000313" key="2">
    <source>
        <dbReference type="EMBL" id="GIO67167.1"/>
    </source>
</evidence>
<keyword evidence="3" id="KW-1185">Reference proteome</keyword>
<protein>
    <recommendedName>
        <fullName evidence="1">N-acetyltransferase domain-containing protein</fullName>
    </recommendedName>
</protein>
<feature type="domain" description="N-acetyltransferase" evidence="1">
    <location>
        <begin position="1"/>
        <end position="142"/>
    </location>
</feature>
<proteinExistence type="predicted"/>
<gene>
    <name evidence="2" type="ORF">J21TS3_19880</name>
</gene>
<reference evidence="2 3" key="1">
    <citation type="submission" date="2021-03" db="EMBL/GenBank/DDBJ databases">
        <title>Antimicrobial resistance genes in bacteria isolated from Japanese honey, and their potential for conferring macrolide and lincosamide resistance in the American foulbrood pathogen Paenibacillus larvae.</title>
        <authorList>
            <person name="Okamoto M."/>
            <person name="Kumagai M."/>
            <person name="Kanamori H."/>
            <person name="Takamatsu D."/>
        </authorList>
    </citation>
    <scope>NUCLEOTIDE SEQUENCE [LARGE SCALE GENOMIC DNA]</scope>
    <source>
        <strain evidence="2 3">J21TS3</strain>
    </source>
</reference>
<dbReference type="InterPro" id="IPR000182">
    <property type="entry name" value="GNAT_dom"/>
</dbReference>
<comment type="caution">
    <text evidence="2">The sequence shown here is derived from an EMBL/GenBank/DDBJ whole genome shotgun (WGS) entry which is preliminary data.</text>
</comment>
<dbReference type="Proteomes" id="UP000680638">
    <property type="component" value="Unassembled WGS sequence"/>
</dbReference>
<dbReference type="CDD" id="cd04301">
    <property type="entry name" value="NAT_SF"/>
    <property type="match status" value="1"/>
</dbReference>